<accession>A0A5A7Q0T2</accession>
<sequence>MAFLLELRGGLGLGFGLGLVFHSSGEQSPELSDRVPKSRVCRWGGTDASTRTFPLAVTRSPVFSLTYFLLLYYKFNIITSQKLNKGIFMIFSNVHVEGDCLAYVTLSQWKEDFCFCNPPLSSAFKSRTADSNLRNKRAAQTLMTSISTTKSNTEEATDNLCNLEERKFKKKKKSEKRQKATSPSASSMVCLGLLASHINDISCSRRSEKAKAVNSSPPNSFLNIGCKPSWGRSLTLLIDSLDGFAFVLVYSENAFEEGLSKPASSADDSMISRTLSDSRSMALWEKRP</sequence>
<organism evidence="1 2">
    <name type="scientific">Striga asiatica</name>
    <name type="common">Asiatic witchweed</name>
    <name type="synonym">Buchnera asiatica</name>
    <dbReference type="NCBI Taxonomy" id="4170"/>
    <lineage>
        <taxon>Eukaryota</taxon>
        <taxon>Viridiplantae</taxon>
        <taxon>Streptophyta</taxon>
        <taxon>Embryophyta</taxon>
        <taxon>Tracheophyta</taxon>
        <taxon>Spermatophyta</taxon>
        <taxon>Magnoliopsida</taxon>
        <taxon>eudicotyledons</taxon>
        <taxon>Gunneridae</taxon>
        <taxon>Pentapetalae</taxon>
        <taxon>asterids</taxon>
        <taxon>lamiids</taxon>
        <taxon>Lamiales</taxon>
        <taxon>Orobanchaceae</taxon>
        <taxon>Buchnereae</taxon>
        <taxon>Striga</taxon>
    </lineage>
</organism>
<dbReference type="GO" id="GO:0016787">
    <property type="term" value="F:hydrolase activity"/>
    <property type="evidence" value="ECO:0007669"/>
    <property type="project" value="UniProtKB-KW"/>
</dbReference>
<comment type="caution">
    <text evidence="1">The sequence shown here is derived from an EMBL/GenBank/DDBJ whole genome shotgun (WGS) entry which is preliminary data.</text>
</comment>
<dbReference type="EMBL" id="BKCP01005516">
    <property type="protein sequence ID" value="GER38745.1"/>
    <property type="molecule type" value="Genomic_DNA"/>
</dbReference>
<dbReference type="Proteomes" id="UP000325081">
    <property type="component" value="Unassembled WGS sequence"/>
</dbReference>
<gene>
    <name evidence="1" type="ORF">STAS_15272</name>
</gene>
<evidence type="ECO:0000313" key="2">
    <source>
        <dbReference type="Proteomes" id="UP000325081"/>
    </source>
</evidence>
<reference evidence="2" key="1">
    <citation type="journal article" date="2019" name="Curr. Biol.">
        <title>Genome Sequence of Striga asiatica Provides Insight into the Evolution of Plant Parasitism.</title>
        <authorList>
            <person name="Yoshida S."/>
            <person name="Kim S."/>
            <person name="Wafula E.K."/>
            <person name="Tanskanen J."/>
            <person name="Kim Y.M."/>
            <person name="Honaas L."/>
            <person name="Yang Z."/>
            <person name="Spallek T."/>
            <person name="Conn C.E."/>
            <person name="Ichihashi Y."/>
            <person name="Cheong K."/>
            <person name="Cui S."/>
            <person name="Der J.P."/>
            <person name="Gundlach H."/>
            <person name="Jiao Y."/>
            <person name="Hori C."/>
            <person name="Ishida J.K."/>
            <person name="Kasahara H."/>
            <person name="Kiba T."/>
            <person name="Kim M.S."/>
            <person name="Koo N."/>
            <person name="Laohavisit A."/>
            <person name="Lee Y.H."/>
            <person name="Lumba S."/>
            <person name="McCourt P."/>
            <person name="Mortimer J.C."/>
            <person name="Mutuku J.M."/>
            <person name="Nomura T."/>
            <person name="Sasaki-Sekimoto Y."/>
            <person name="Seto Y."/>
            <person name="Wang Y."/>
            <person name="Wakatake T."/>
            <person name="Sakakibara H."/>
            <person name="Demura T."/>
            <person name="Yamaguchi S."/>
            <person name="Yoneyama K."/>
            <person name="Manabe R.I."/>
            <person name="Nelson D.C."/>
            <person name="Schulman A.H."/>
            <person name="Timko M.P."/>
            <person name="dePamphilis C.W."/>
            <person name="Choi D."/>
            <person name="Shirasu K."/>
        </authorList>
    </citation>
    <scope>NUCLEOTIDE SEQUENCE [LARGE SCALE GENOMIC DNA]</scope>
    <source>
        <strain evidence="2">cv. UVA1</strain>
    </source>
</reference>
<name>A0A5A7Q0T2_STRAF</name>
<keyword evidence="1" id="KW-0378">Hydrolase</keyword>
<evidence type="ECO:0000313" key="1">
    <source>
        <dbReference type="EMBL" id="GER38745.1"/>
    </source>
</evidence>
<dbReference type="AlphaFoldDB" id="A0A5A7Q0T2"/>
<protein>
    <submittedName>
        <fullName evidence="1">Ubiquitin carboxyl-terminal hydrolase 46</fullName>
    </submittedName>
</protein>
<proteinExistence type="predicted"/>
<keyword evidence="2" id="KW-1185">Reference proteome</keyword>